<dbReference type="AlphaFoldDB" id="A0AAV5WTU3"/>
<reference evidence="1" key="1">
    <citation type="submission" date="2023-10" db="EMBL/GenBank/DDBJ databases">
        <title>Genome assembly of Pristionchus species.</title>
        <authorList>
            <person name="Yoshida K."/>
            <person name="Sommer R.J."/>
        </authorList>
    </citation>
    <scope>NUCLEOTIDE SEQUENCE</scope>
    <source>
        <strain evidence="1">RS5133</strain>
    </source>
</reference>
<organism evidence="1 2">
    <name type="scientific">Pristionchus fissidentatus</name>
    <dbReference type="NCBI Taxonomy" id="1538716"/>
    <lineage>
        <taxon>Eukaryota</taxon>
        <taxon>Metazoa</taxon>
        <taxon>Ecdysozoa</taxon>
        <taxon>Nematoda</taxon>
        <taxon>Chromadorea</taxon>
        <taxon>Rhabditida</taxon>
        <taxon>Rhabditina</taxon>
        <taxon>Diplogasteromorpha</taxon>
        <taxon>Diplogasteroidea</taxon>
        <taxon>Neodiplogasteridae</taxon>
        <taxon>Pristionchus</taxon>
    </lineage>
</organism>
<evidence type="ECO:0000313" key="1">
    <source>
        <dbReference type="EMBL" id="GMT33673.1"/>
    </source>
</evidence>
<name>A0AAV5WTU3_9BILA</name>
<feature type="non-terminal residue" evidence="1">
    <location>
        <position position="1"/>
    </location>
</feature>
<comment type="caution">
    <text evidence="1">The sequence shown here is derived from an EMBL/GenBank/DDBJ whole genome shotgun (WGS) entry which is preliminary data.</text>
</comment>
<keyword evidence="2" id="KW-1185">Reference proteome</keyword>
<dbReference type="EMBL" id="BTSY01000006">
    <property type="protein sequence ID" value="GMT33673.1"/>
    <property type="molecule type" value="Genomic_DNA"/>
</dbReference>
<protein>
    <submittedName>
        <fullName evidence="1">Uncharacterized protein</fullName>
    </submittedName>
</protein>
<accession>A0AAV5WTU3</accession>
<sequence length="85" mass="9328">EVDQPHLVGLGPHGLFVVPVINEDIRPPTNTKTTLFTYSPDSPSLLNLAHSALIKSLNSKWRARVTQESNPSTPLDLVKAVLKMD</sequence>
<evidence type="ECO:0000313" key="2">
    <source>
        <dbReference type="Proteomes" id="UP001432322"/>
    </source>
</evidence>
<dbReference type="Proteomes" id="UP001432322">
    <property type="component" value="Unassembled WGS sequence"/>
</dbReference>
<proteinExistence type="predicted"/>
<gene>
    <name evidence="1" type="ORF">PFISCL1PPCAC_24970</name>
</gene>